<dbReference type="InterPro" id="IPR009100">
    <property type="entry name" value="AcylCoA_DH/oxidase_NM_dom_sf"/>
</dbReference>
<dbReference type="Pfam" id="PF08028">
    <property type="entry name" value="Acyl-CoA_dh_2"/>
    <property type="match status" value="1"/>
</dbReference>
<dbReference type="SUPFAM" id="SSF47203">
    <property type="entry name" value="Acyl-CoA dehydrogenase C-terminal domain-like"/>
    <property type="match status" value="1"/>
</dbReference>
<dbReference type="SUPFAM" id="SSF56645">
    <property type="entry name" value="Acyl-CoA dehydrogenase NM domain-like"/>
    <property type="match status" value="1"/>
</dbReference>
<dbReference type="eggNOG" id="COG1960">
    <property type="taxonomic scope" value="Bacteria"/>
</dbReference>
<dbReference type="Proteomes" id="UP000003374">
    <property type="component" value="Unassembled WGS sequence"/>
</dbReference>
<dbReference type="Gene3D" id="1.20.140.10">
    <property type="entry name" value="Butyryl-CoA Dehydrogenase, subunit A, domain 3"/>
    <property type="match status" value="1"/>
</dbReference>
<dbReference type="InterPro" id="IPR036250">
    <property type="entry name" value="AcylCo_DH-like_C"/>
</dbReference>
<dbReference type="GO" id="GO:0050660">
    <property type="term" value="F:flavin adenine dinucleotide binding"/>
    <property type="evidence" value="ECO:0007669"/>
    <property type="project" value="InterPro"/>
</dbReference>
<dbReference type="Pfam" id="PF02771">
    <property type="entry name" value="Acyl-CoA_dh_N"/>
    <property type="match status" value="1"/>
</dbReference>
<dbReference type="STRING" id="314278.NB231_14618"/>
<accession>A4BL74</accession>
<proteinExistence type="predicted"/>
<dbReference type="InterPro" id="IPR013786">
    <property type="entry name" value="AcylCoA_DH/ox_N"/>
</dbReference>
<dbReference type="AlphaFoldDB" id="A4BL74"/>
<dbReference type="PANTHER" id="PTHR43884:SF25">
    <property type="entry name" value="ACYL-COA DEHYDROGENASE YDBM-RELATED"/>
    <property type="match status" value="1"/>
</dbReference>
<dbReference type="PANTHER" id="PTHR43884">
    <property type="entry name" value="ACYL-COA DEHYDROGENASE"/>
    <property type="match status" value="1"/>
</dbReference>
<dbReference type="HOGENOM" id="CLU_061803_0_0_6"/>
<reference evidence="4 5" key="1">
    <citation type="submission" date="2006-02" db="EMBL/GenBank/DDBJ databases">
        <authorList>
            <person name="Waterbury J."/>
            <person name="Ferriera S."/>
            <person name="Johnson J."/>
            <person name="Kravitz S."/>
            <person name="Halpern A."/>
            <person name="Remington K."/>
            <person name="Beeson K."/>
            <person name="Tran B."/>
            <person name="Rogers Y.-H."/>
            <person name="Friedman R."/>
            <person name="Venter J.C."/>
        </authorList>
    </citation>
    <scope>NUCLEOTIDE SEQUENCE [LARGE SCALE GENOMIC DNA]</scope>
    <source>
        <strain evidence="4 5">Nb-231</strain>
    </source>
</reference>
<dbReference type="PIRSF" id="PIRSF016578">
    <property type="entry name" value="HsaA"/>
    <property type="match status" value="1"/>
</dbReference>
<dbReference type="Gene3D" id="1.10.540.10">
    <property type="entry name" value="Acyl-CoA dehydrogenase/oxidase, N-terminal domain"/>
    <property type="match status" value="1"/>
</dbReference>
<dbReference type="GO" id="GO:0003995">
    <property type="term" value="F:acyl-CoA dehydrogenase activity"/>
    <property type="evidence" value="ECO:0007669"/>
    <property type="project" value="TreeGrafter"/>
</dbReference>
<evidence type="ECO:0000313" key="4">
    <source>
        <dbReference type="EMBL" id="EAR23062.1"/>
    </source>
</evidence>
<gene>
    <name evidence="4" type="ORF">NB231_14618</name>
</gene>
<dbReference type="EMBL" id="AAOF01000001">
    <property type="protein sequence ID" value="EAR23062.1"/>
    <property type="molecule type" value="Genomic_DNA"/>
</dbReference>
<feature type="domain" description="Acyl-CoA dehydrogenase C-terminal" evidence="3">
    <location>
        <begin position="237"/>
        <end position="363"/>
    </location>
</feature>
<dbReference type="InterPro" id="IPR013107">
    <property type="entry name" value="Acyl-CoA_DH_C"/>
</dbReference>
<keyword evidence="5" id="KW-1185">Reference proteome</keyword>
<dbReference type="InterPro" id="IPR046373">
    <property type="entry name" value="Acyl-CoA_Oxase/DH_mid-dom_sf"/>
</dbReference>
<dbReference type="InterPro" id="IPR037069">
    <property type="entry name" value="AcylCoA_DH/ox_N_sf"/>
</dbReference>
<organism evidence="4 5">
    <name type="scientific">Nitrococcus mobilis Nb-231</name>
    <dbReference type="NCBI Taxonomy" id="314278"/>
    <lineage>
        <taxon>Bacteria</taxon>
        <taxon>Pseudomonadati</taxon>
        <taxon>Pseudomonadota</taxon>
        <taxon>Gammaproteobacteria</taxon>
        <taxon>Chromatiales</taxon>
        <taxon>Ectothiorhodospiraceae</taxon>
        <taxon>Nitrococcus</taxon>
    </lineage>
</organism>
<evidence type="ECO:0000259" key="3">
    <source>
        <dbReference type="Pfam" id="PF08028"/>
    </source>
</evidence>
<feature type="domain" description="Acyl-CoA dehydrogenase/oxidase N-terminal" evidence="2">
    <location>
        <begin position="22"/>
        <end position="89"/>
    </location>
</feature>
<dbReference type="Gene3D" id="2.40.110.10">
    <property type="entry name" value="Butyryl-CoA Dehydrogenase, subunit A, domain 2"/>
    <property type="match status" value="1"/>
</dbReference>
<name>A4BL74_9GAMM</name>
<evidence type="ECO:0000313" key="5">
    <source>
        <dbReference type="Proteomes" id="UP000003374"/>
    </source>
</evidence>
<sequence length="401" mass="43547">MWNAIEAYLPHTVVERLRKSSLEEEHTSIPEECMAALTDCGYFTLAIPKQFGGQGASIADVCAVQHELGYVFPSIAIATTMHIFTLGMIVEHWKRTRDLSWMLLQAITQQNSIVASAFAEPNLGGCLVRSNTKAAQVDDGYLLTGRKVPCSLIGRAQFACLHAQIDPQTLIVGLLPTASAGLSVQKGPEFMGMRASESDALVLDGCLLPTRLVMHKTSAGSDDSGIFKASLMWFCLSASAVYLGVARRALEYASQHVQQSTIPTNDGGTRYRSELPHLQTRFGEVYAKYLNLEATVSLFAQLLAKDDILDVSALPQALALKQNCCRELPGIVTALAELCGGVSYLTANPLNQSLRDILAIQYHPPTPLWVDRILGQAAMNGTLDFDFALDPTQQEISSGDL</sequence>
<keyword evidence="1" id="KW-0560">Oxidoreductase</keyword>
<protein>
    <submittedName>
        <fullName evidence="4">Putative oxidoreductase</fullName>
    </submittedName>
</protein>
<evidence type="ECO:0000259" key="2">
    <source>
        <dbReference type="Pfam" id="PF02771"/>
    </source>
</evidence>
<comment type="caution">
    <text evidence="4">The sequence shown here is derived from an EMBL/GenBank/DDBJ whole genome shotgun (WGS) entry which is preliminary data.</text>
</comment>
<evidence type="ECO:0000256" key="1">
    <source>
        <dbReference type="ARBA" id="ARBA00023002"/>
    </source>
</evidence>